<organism evidence="3 4">
    <name type="scientific">Sulfitobacter guttiformis</name>
    <dbReference type="NCBI Taxonomy" id="74349"/>
    <lineage>
        <taxon>Bacteria</taxon>
        <taxon>Pseudomonadati</taxon>
        <taxon>Pseudomonadota</taxon>
        <taxon>Alphaproteobacteria</taxon>
        <taxon>Rhodobacterales</taxon>
        <taxon>Roseobacteraceae</taxon>
        <taxon>Sulfitobacter</taxon>
    </lineage>
</organism>
<dbReference type="Pfam" id="PF00126">
    <property type="entry name" value="HTH_1"/>
    <property type="match status" value="1"/>
</dbReference>
<keyword evidence="4" id="KW-1185">Reference proteome</keyword>
<proteinExistence type="inferred from homology"/>
<name>A0A420DQW1_9RHOB</name>
<dbReference type="InterPro" id="IPR000847">
    <property type="entry name" value="LysR_HTH_N"/>
</dbReference>
<gene>
    <name evidence="3" type="ORF">C8N30_1133</name>
</gene>
<dbReference type="EMBL" id="RAQK01000001">
    <property type="protein sequence ID" value="RKE96568.1"/>
    <property type="molecule type" value="Genomic_DNA"/>
</dbReference>
<comment type="caution">
    <text evidence="3">The sequence shown here is derived from an EMBL/GenBank/DDBJ whole genome shotgun (WGS) entry which is preliminary data.</text>
</comment>
<accession>A0A420DQW1</accession>
<evidence type="ECO:0000313" key="3">
    <source>
        <dbReference type="EMBL" id="RKE96568.1"/>
    </source>
</evidence>
<protein>
    <submittedName>
        <fullName evidence="3">Regulatory helix-turn-helix LysR family protein</fullName>
    </submittedName>
</protein>
<evidence type="ECO:0000259" key="2">
    <source>
        <dbReference type="PROSITE" id="PS50931"/>
    </source>
</evidence>
<dbReference type="GO" id="GO:0003700">
    <property type="term" value="F:DNA-binding transcription factor activity"/>
    <property type="evidence" value="ECO:0007669"/>
    <property type="project" value="InterPro"/>
</dbReference>
<dbReference type="InterPro" id="IPR036390">
    <property type="entry name" value="WH_DNA-bd_sf"/>
</dbReference>
<comment type="similarity">
    <text evidence="1">Belongs to the LysR transcriptional regulatory family.</text>
</comment>
<dbReference type="GO" id="GO:0006351">
    <property type="term" value="P:DNA-templated transcription"/>
    <property type="evidence" value="ECO:0007669"/>
    <property type="project" value="TreeGrafter"/>
</dbReference>
<feature type="domain" description="HTH lysR-type" evidence="2">
    <location>
        <begin position="20"/>
        <end position="77"/>
    </location>
</feature>
<dbReference type="SUPFAM" id="SSF46785">
    <property type="entry name" value="Winged helix' DNA-binding domain"/>
    <property type="match status" value="1"/>
</dbReference>
<dbReference type="InterPro" id="IPR058163">
    <property type="entry name" value="LysR-type_TF_proteobact-type"/>
</dbReference>
<dbReference type="STRING" id="1443111.Z949_3135"/>
<evidence type="ECO:0000256" key="1">
    <source>
        <dbReference type="ARBA" id="ARBA00009437"/>
    </source>
</evidence>
<dbReference type="Gene3D" id="1.10.10.10">
    <property type="entry name" value="Winged helix-like DNA-binding domain superfamily/Winged helix DNA-binding domain"/>
    <property type="match status" value="1"/>
</dbReference>
<sequence>MGENLQILAHAPVARETPALLFEMMRSFTALARTLNLSQAVEELGSTRQTVKRHIAQLEEAMGGKLFEVEQRRYVLSALGERSLESAQTVLDQAKIWYDGAFQHVGGMLRFAFESDTGSLYYQQQLPISCVWQGESDLLRAAIKAWSLSEGMLESHHMSDVRPYLLAYRENSEGWICTEVGEESFYSNWYGWAQARSSVGRNLGSFQGGQAFASLSDRPFRDAATTGGVRVDQVMVQTAAEGEGAPTAIIFDRLMMGVRMPDNSPAVISVVDRAYDVKILGVSDDVLTQLPPRAKVDFNL</sequence>
<dbReference type="GO" id="GO:0043565">
    <property type="term" value="F:sequence-specific DNA binding"/>
    <property type="evidence" value="ECO:0007669"/>
    <property type="project" value="TreeGrafter"/>
</dbReference>
<dbReference type="AlphaFoldDB" id="A0A420DQW1"/>
<dbReference type="Proteomes" id="UP000284407">
    <property type="component" value="Unassembled WGS sequence"/>
</dbReference>
<dbReference type="PANTHER" id="PTHR30537:SF3">
    <property type="entry name" value="TRANSCRIPTIONAL REGULATORY PROTEIN"/>
    <property type="match status" value="1"/>
</dbReference>
<dbReference type="RefSeq" id="WP_025063505.1">
    <property type="nucleotide sequence ID" value="NZ_RAQK01000001.1"/>
</dbReference>
<dbReference type="InterPro" id="IPR036388">
    <property type="entry name" value="WH-like_DNA-bd_sf"/>
</dbReference>
<dbReference type="PROSITE" id="PS50931">
    <property type="entry name" value="HTH_LYSR"/>
    <property type="match status" value="1"/>
</dbReference>
<dbReference type="PANTHER" id="PTHR30537">
    <property type="entry name" value="HTH-TYPE TRANSCRIPTIONAL REGULATOR"/>
    <property type="match status" value="1"/>
</dbReference>
<reference evidence="3 4" key="1">
    <citation type="submission" date="2018-09" db="EMBL/GenBank/DDBJ databases">
        <title>Genomic Encyclopedia of Archaeal and Bacterial Type Strains, Phase II (KMG-II): from individual species to whole genera.</title>
        <authorList>
            <person name="Goeker M."/>
        </authorList>
    </citation>
    <scope>NUCLEOTIDE SEQUENCE [LARGE SCALE GENOMIC DNA]</scope>
    <source>
        <strain evidence="3 4">DSM 11458</strain>
    </source>
</reference>
<evidence type="ECO:0000313" key="4">
    <source>
        <dbReference type="Proteomes" id="UP000284407"/>
    </source>
</evidence>